<evidence type="ECO:0000256" key="5">
    <source>
        <dbReference type="ARBA" id="ARBA00023128"/>
    </source>
</evidence>
<dbReference type="AlphaFoldDB" id="A0A8S3V839"/>
<dbReference type="Gene3D" id="3.60.10.10">
    <property type="entry name" value="Endonuclease/exonuclease/phosphatase"/>
    <property type="match status" value="1"/>
</dbReference>
<dbReference type="GO" id="GO:0032259">
    <property type="term" value="P:methylation"/>
    <property type="evidence" value="ECO:0007669"/>
    <property type="project" value="UniProtKB-KW"/>
</dbReference>
<keyword evidence="5 7" id="KW-0496">Mitochondrion</keyword>
<proteinExistence type="inferred from homology"/>
<dbReference type="GO" id="GO:0032981">
    <property type="term" value="P:mitochondrial respiratory chain complex I assembly"/>
    <property type="evidence" value="ECO:0007669"/>
    <property type="project" value="TreeGrafter"/>
</dbReference>
<dbReference type="InterPro" id="IPR003788">
    <property type="entry name" value="NDUFAF7"/>
</dbReference>
<name>A0A8S3V839_MYTED</name>
<sequence length="545" mass="61839">MHSDCVNILLVGDFNARIGSLSETLNQIDNIPKRIAIDNSINQHGHEFIDFLNEAKFCVLNGRFAENDNFTSISRKGKAVVDYFCVPHDSLSNYDNFKVLPIQSIVDMHKLQPLIGERSKLPDHSVITCHLKLMITDLIDEAQPIDPLFNRTRYRLDRIPGDFMSSELRRLAIDLNNNRNITTGRRDHLSNMSSLTFSKITHCVLGRNSLGLFKHGRSYCTKLKENKIMKGLMNKIKATGPLTVADYMREVLTSPSEGYYMTRDVFGQEGDFITSPEISQMFGEMIGIWFVDEWMKNKSPSPVQLVELGPGRGTLADDVLRVFKNFPEINESVSLHMVEISPVLAQIQIEKLTGVKLTSEQSSRLTDGYNSSDLETPDSSEKISKHYYQCKTKYGINVYWYKLLHDVPSEHSLYLAHEFFDALPICKFQKTADKGWCEVMIDINPVTESTNQFKYVLSPGATPNSTGYLRHIRPADRREHIEVAPYSGVIILQIAERIKQNGGCALIADYGHDGDKTDTLRVSGYLYKSILGTKSDYNLIRLLFL</sequence>
<comment type="subcellular location">
    <subcellularLocation>
        <location evidence="1 7">Mitochondrion</location>
    </subcellularLocation>
</comment>
<evidence type="ECO:0000313" key="9">
    <source>
        <dbReference type="Proteomes" id="UP000683360"/>
    </source>
</evidence>
<dbReference type="EMBL" id="CAJPWZ010003068">
    <property type="protein sequence ID" value="CAG2250871.1"/>
    <property type="molecule type" value="Genomic_DNA"/>
</dbReference>
<dbReference type="Pfam" id="PF02636">
    <property type="entry name" value="Methyltransf_28"/>
    <property type="match status" value="1"/>
</dbReference>
<dbReference type="GO" id="GO:0035243">
    <property type="term" value="F:protein-arginine omega-N symmetric methyltransferase activity"/>
    <property type="evidence" value="ECO:0007669"/>
    <property type="project" value="UniProtKB-EC"/>
</dbReference>
<keyword evidence="3 7" id="KW-0489">Methyltransferase</keyword>
<comment type="function">
    <text evidence="7">Arginine methyltransferase involved in the assembly or stability of mitochondrial NADH:ubiquinone oxidoreductase complex (complex I).</text>
</comment>
<dbReference type="PANTHER" id="PTHR12049:SF7">
    <property type="entry name" value="PROTEIN ARGININE METHYLTRANSFERASE NDUFAF7, MITOCHONDRIAL"/>
    <property type="match status" value="1"/>
</dbReference>
<comment type="catalytic activity">
    <reaction evidence="6 7">
        <text>L-arginyl-[protein] + 2 S-adenosyl-L-methionine = N(omega),N(omega)'-dimethyl-L-arginyl-[protein] + 2 S-adenosyl-L-homocysteine + 2 H(+)</text>
        <dbReference type="Rhea" id="RHEA:48108"/>
        <dbReference type="Rhea" id="RHEA-COMP:10532"/>
        <dbReference type="Rhea" id="RHEA-COMP:11992"/>
        <dbReference type="ChEBI" id="CHEBI:15378"/>
        <dbReference type="ChEBI" id="CHEBI:29965"/>
        <dbReference type="ChEBI" id="CHEBI:57856"/>
        <dbReference type="ChEBI" id="CHEBI:59789"/>
        <dbReference type="ChEBI" id="CHEBI:88221"/>
        <dbReference type="EC" id="2.1.1.320"/>
    </reaction>
</comment>
<dbReference type="GO" id="GO:0005739">
    <property type="term" value="C:mitochondrion"/>
    <property type="evidence" value="ECO:0007669"/>
    <property type="project" value="UniProtKB-SubCell"/>
</dbReference>
<reference evidence="8" key="1">
    <citation type="submission" date="2021-03" db="EMBL/GenBank/DDBJ databases">
        <authorList>
            <person name="Bekaert M."/>
        </authorList>
    </citation>
    <scope>NUCLEOTIDE SEQUENCE</scope>
</reference>
<comment type="caution">
    <text evidence="8">The sequence shown here is derived from an EMBL/GenBank/DDBJ whole genome shotgun (WGS) entry which is preliminary data.</text>
</comment>
<evidence type="ECO:0000256" key="1">
    <source>
        <dbReference type="ARBA" id="ARBA00004173"/>
    </source>
</evidence>
<evidence type="ECO:0000256" key="6">
    <source>
        <dbReference type="ARBA" id="ARBA00048612"/>
    </source>
</evidence>
<evidence type="ECO:0000256" key="2">
    <source>
        <dbReference type="ARBA" id="ARBA00005891"/>
    </source>
</evidence>
<dbReference type="OrthoDB" id="438553at2759"/>
<evidence type="ECO:0000256" key="3">
    <source>
        <dbReference type="ARBA" id="ARBA00022603"/>
    </source>
</evidence>
<evidence type="ECO:0000256" key="7">
    <source>
        <dbReference type="RuleBase" id="RU364114"/>
    </source>
</evidence>
<dbReference type="InterPro" id="IPR029063">
    <property type="entry name" value="SAM-dependent_MTases_sf"/>
</dbReference>
<dbReference type="Proteomes" id="UP000683360">
    <property type="component" value="Unassembled WGS sequence"/>
</dbReference>
<protein>
    <recommendedName>
        <fullName evidence="7">Protein arginine methyltransferase NDUFAF7</fullName>
        <ecNumber evidence="7">2.1.1.320</ecNumber>
    </recommendedName>
</protein>
<evidence type="ECO:0000256" key="4">
    <source>
        <dbReference type="ARBA" id="ARBA00022679"/>
    </source>
</evidence>
<evidence type="ECO:0000313" key="8">
    <source>
        <dbReference type="EMBL" id="CAG2250871.1"/>
    </source>
</evidence>
<keyword evidence="4 7" id="KW-0808">Transferase</keyword>
<dbReference type="EC" id="2.1.1.320" evidence="7"/>
<accession>A0A8S3V839</accession>
<gene>
    <name evidence="8" type="ORF">MEDL_62559</name>
</gene>
<comment type="similarity">
    <text evidence="2 7">Belongs to the NDUFAF7 family.</text>
</comment>
<dbReference type="SUPFAM" id="SSF53335">
    <property type="entry name" value="S-adenosyl-L-methionine-dependent methyltransferases"/>
    <property type="match status" value="1"/>
</dbReference>
<dbReference type="Gene3D" id="3.40.50.12710">
    <property type="match status" value="1"/>
</dbReference>
<keyword evidence="9" id="KW-1185">Reference proteome</keyword>
<dbReference type="PANTHER" id="PTHR12049">
    <property type="entry name" value="PROTEIN ARGININE METHYLTRANSFERASE NDUFAF7, MITOCHONDRIAL"/>
    <property type="match status" value="1"/>
</dbReference>
<organism evidence="8 9">
    <name type="scientific">Mytilus edulis</name>
    <name type="common">Blue mussel</name>
    <dbReference type="NCBI Taxonomy" id="6550"/>
    <lineage>
        <taxon>Eukaryota</taxon>
        <taxon>Metazoa</taxon>
        <taxon>Spiralia</taxon>
        <taxon>Lophotrochozoa</taxon>
        <taxon>Mollusca</taxon>
        <taxon>Bivalvia</taxon>
        <taxon>Autobranchia</taxon>
        <taxon>Pteriomorphia</taxon>
        <taxon>Mytilida</taxon>
        <taxon>Mytiloidea</taxon>
        <taxon>Mytilidae</taxon>
        <taxon>Mytilinae</taxon>
        <taxon>Mytilus</taxon>
    </lineage>
</organism>
<dbReference type="InterPro" id="IPR036691">
    <property type="entry name" value="Endo/exonu/phosph_ase_sf"/>
</dbReference>
<dbReference type="InterPro" id="IPR038375">
    <property type="entry name" value="NDUFAF7_sf"/>
</dbReference>